<sequence>MKRYWFAIAFVAIGLGGCAKQLPPLQFTPNNVGVSTTKLPAEVRSITVSIAPEGEQQGEVETMFTEAGGAMGSGTSLTDTWEGAIEESLARMAIFTDRAPQTVSIAVKVLKLDVPAMGISMTTDTVAKYEIIDRSNGDIIFSQDITSQGTTPGDYDFLGVVRARESVNRSVKNNVLAFLQALETVDLKRPMFPAPSKPDRSAPSS</sequence>
<organism evidence="1 2">
    <name type="scientific">Marinibaculum pumilum</name>
    <dbReference type="NCBI Taxonomy" id="1766165"/>
    <lineage>
        <taxon>Bacteria</taxon>
        <taxon>Pseudomonadati</taxon>
        <taxon>Pseudomonadota</taxon>
        <taxon>Alphaproteobacteria</taxon>
        <taxon>Rhodospirillales</taxon>
        <taxon>Rhodospirillaceae</taxon>
        <taxon>Marinibaculum</taxon>
    </lineage>
</organism>
<evidence type="ECO:0000313" key="1">
    <source>
        <dbReference type="EMBL" id="MFC3229368.1"/>
    </source>
</evidence>
<comment type="caution">
    <text evidence="1">The sequence shown here is derived from an EMBL/GenBank/DDBJ whole genome shotgun (WGS) entry which is preliminary data.</text>
</comment>
<name>A0ABV7L424_9PROT</name>
<evidence type="ECO:0000313" key="2">
    <source>
        <dbReference type="Proteomes" id="UP001595528"/>
    </source>
</evidence>
<protein>
    <recommendedName>
        <fullName evidence="3">UDP-N-acetylglucosamine acyltransferase</fullName>
    </recommendedName>
</protein>
<dbReference type="EMBL" id="JBHRTR010000031">
    <property type="protein sequence ID" value="MFC3229368.1"/>
    <property type="molecule type" value="Genomic_DNA"/>
</dbReference>
<dbReference type="RefSeq" id="WP_379903491.1">
    <property type="nucleotide sequence ID" value="NZ_JBHRTR010000031.1"/>
</dbReference>
<keyword evidence="2" id="KW-1185">Reference proteome</keyword>
<evidence type="ECO:0008006" key="3">
    <source>
        <dbReference type="Google" id="ProtNLM"/>
    </source>
</evidence>
<gene>
    <name evidence="1" type="ORF">ACFOGJ_19125</name>
</gene>
<proteinExistence type="predicted"/>
<dbReference type="PROSITE" id="PS51257">
    <property type="entry name" value="PROKAR_LIPOPROTEIN"/>
    <property type="match status" value="1"/>
</dbReference>
<reference evidence="2" key="1">
    <citation type="journal article" date="2019" name="Int. J. Syst. Evol. Microbiol.">
        <title>The Global Catalogue of Microorganisms (GCM) 10K type strain sequencing project: providing services to taxonomists for standard genome sequencing and annotation.</title>
        <authorList>
            <consortium name="The Broad Institute Genomics Platform"/>
            <consortium name="The Broad Institute Genome Sequencing Center for Infectious Disease"/>
            <person name="Wu L."/>
            <person name="Ma J."/>
        </authorList>
    </citation>
    <scope>NUCLEOTIDE SEQUENCE [LARGE SCALE GENOMIC DNA]</scope>
    <source>
        <strain evidence="2">KCTC 42964</strain>
    </source>
</reference>
<accession>A0ABV7L424</accession>
<dbReference type="Proteomes" id="UP001595528">
    <property type="component" value="Unassembled WGS sequence"/>
</dbReference>